<evidence type="ECO:0000313" key="3">
    <source>
        <dbReference type="Proteomes" id="UP000272025"/>
    </source>
</evidence>
<reference evidence="2 3" key="1">
    <citation type="journal article" date="2018" name="Mol. Ecol.">
        <title>The obligate alkalophilic soda-lake fungus Sodiomyces alkalinus has shifted to a protein diet.</title>
        <authorList>
            <person name="Grum-Grzhimaylo A.A."/>
            <person name="Falkoski D.L."/>
            <person name="van den Heuvel J."/>
            <person name="Valero-Jimenez C.A."/>
            <person name="Min B."/>
            <person name="Choi I.G."/>
            <person name="Lipzen A."/>
            <person name="Daum C.G."/>
            <person name="Aanen D.K."/>
            <person name="Tsang A."/>
            <person name="Henrissat B."/>
            <person name="Bilanenko E.N."/>
            <person name="de Vries R.P."/>
            <person name="van Kan J.A.L."/>
            <person name="Grigoriev I.V."/>
            <person name="Debets A.J.M."/>
        </authorList>
    </citation>
    <scope>NUCLEOTIDE SEQUENCE [LARGE SCALE GENOMIC DNA]</scope>
    <source>
        <strain evidence="2 3">F11</strain>
    </source>
</reference>
<dbReference type="Proteomes" id="UP000272025">
    <property type="component" value="Unassembled WGS sequence"/>
</dbReference>
<proteinExistence type="predicted"/>
<sequence>MQPGLRPRLKSRPSLVELLSRARDDHTNQLWPALGGATSSPSTSLSPPQPPPLYLDRVTSTAGTTREGPLIPAASSTAAAARIALQLDVVAQASVQPLPSSSPSKTPRLPPSSHPLPTSSSLPPTPQLVLPIENQEPNPTS</sequence>
<feature type="compositionally biased region" description="Low complexity" evidence="1">
    <location>
        <begin position="115"/>
        <end position="131"/>
    </location>
</feature>
<name>A0A3N2Q8H5_SODAK</name>
<dbReference type="AlphaFoldDB" id="A0A3N2Q8H5"/>
<evidence type="ECO:0000313" key="2">
    <source>
        <dbReference type="EMBL" id="ROT43073.1"/>
    </source>
</evidence>
<accession>A0A3N2Q8H5</accession>
<gene>
    <name evidence="2" type="ORF">SODALDRAFT_327239</name>
</gene>
<keyword evidence="3" id="KW-1185">Reference proteome</keyword>
<dbReference type="EMBL" id="ML119051">
    <property type="protein sequence ID" value="ROT43073.1"/>
    <property type="molecule type" value="Genomic_DNA"/>
</dbReference>
<organism evidence="2 3">
    <name type="scientific">Sodiomyces alkalinus (strain CBS 110278 / VKM F-3762 / F11)</name>
    <name type="common">Alkaliphilic filamentous fungus</name>
    <dbReference type="NCBI Taxonomy" id="1314773"/>
    <lineage>
        <taxon>Eukaryota</taxon>
        <taxon>Fungi</taxon>
        <taxon>Dikarya</taxon>
        <taxon>Ascomycota</taxon>
        <taxon>Pezizomycotina</taxon>
        <taxon>Sordariomycetes</taxon>
        <taxon>Hypocreomycetidae</taxon>
        <taxon>Glomerellales</taxon>
        <taxon>Plectosphaerellaceae</taxon>
        <taxon>Sodiomyces</taxon>
    </lineage>
</organism>
<feature type="non-terminal residue" evidence="2">
    <location>
        <position position="141"/>
    </location>
</feature>
<dbReference type="RefSeq" id="XP_028470879.1">
    <property type="nucleotide sequence ID" value="XM_028610380.1"/>
</dbReference>
<feature type="region of interest" description="Disordered" evidence="1">
    <location>
        <begin position="27"/>
        <end position="70"/>
    </location>
</feature>
<dbReference type="GeneID" id="39578858"/>
<feature type="compositionally biased region" description="Polar residues" evidence="1">
    <location>
        <begin position="95"/>
        <end position="105"/>
    </location>
</feature>
<evidence type="ECO:0000256" key="1">
    <source>
        <dbReference type="SAM" id="MobiDB-lite"/>
    </source>
</evidence>
<protein>
    <submittedName>
        <fullName evidence="2">Uncharacterized protein</fullName>
    </submittedName>
</protein>
<feature type="region of interest" description="Disordered" evidence="1">
    <location>
        <begin position="95"/>
        <end position="141"/>
    </location>
</feature>